<sequence>LLMNPASPTRKSANTDHSTLGPSKINPKSSPPPLQQPMKQPPIPYNPQRISQARDVLIPLTQADIWTFSNPSNSLRRALASRSSAQNEQDDGSYSPSQPQAASSRLYPPPRTHSQNQMDLDHTRKRKRDEEEHPVHRSPRRPRDTDNMMVAHHYNARPEVGRHARRESPIFGLKAFNNWVKSVLFQKMTPEPLSRSPWRAKSMRSGGDLQKWQKARIKEYVALDVASVSVNQARERWRDLKGDSFEATFAQLDCYTDPCLTSSPCSSVCTMHSRRRTKFALCLTTSQGIYELAEDSWELSLIATSSLSEARETDPDTLTFGNTVYSIRFDDVQGPLYGHRYMFYLRDAVEDVPEYVVYWNEFESLTKEYGLSLVYKKEFHEIFQEEQEDPEFSTLLKKMKVVDDKNESAMDEDQWDAA</sequence>
<dbReference type="Proteomes" id="UP000789525">
    <property type="component" value="Unassembled WGS sequence"/>
</dbReference>
<reference evidence="1" key="1">
    <citation type="submission" date="2021-06" db="EMBL/GenBank/DDBJ databases">
        <authorList>
            <person name="Kallberg Y."/>
            <person name="Tangrot J."/>
            <person name="Rosling A."/>
        </authorList>
    </citation>
    <scope>NUCLEOTIDE SEQUENCE</scope>
    <source>
        <strain evidence="1">CL356</strain>
    </source>
</reference>
<evidence type="ECO:0000313" key="2">
    <source>
        <dbReference type="Proteomes" id="UP000789525"/>
    </source>
</evidence>
<feature type="non-terminal residue" evidence="1">
    <location>
        <position position="418"/>
    </location>
</feature>
<proteinExistence type="predicted"/>
<protein>
    <submittedName>
        <fullName evidence="1">12642_t:CDS:1</fullName>
    </submittedName>
</protein>
<keyword evidence="2" id="KW-1185">Reference proteome</keyword>
<gene>
    <name evidence="1" type="ORF">ACOLOM_LOCUS10927</name>
</gene>
<evidence type="ECO:0000313" key="1">
    <source>
        <dbReference type="EMBL" id="CAG8716585.1"/>
    </source>
</evidence>
<comment type="caution">
    <text evidence="1">The sequence shown here is derived from an EMBL/GenBank/DDBJ whole genome shotgun (WGS) entry which is preliminary data.</text>
</comment>
<organism evidence="1 2">
    <name type="scientific">Acaulospora colombiana</name>
    <dbReference type="NCBI Taxonomy" id="27376"/>
    <lineage>
        <taxon>Eukaryota</taxon>
        <taxon>Fungi</taxon>
        <taxon>Fungi incertae sedis</taxon>
        <taxon>Mucoromycota</taxon>
        <taxon>Glomeromycotina</taxon>
        <taxon>Glomeromycetes</taxon>
        <taxon>Diversisporales</taxon>
        <taxon>Acaulosporaceae</taxon>
        <taxon>Acaulospora</taxon>
    </lineage>
</organism>
<dbReference type="EMBL" id="CAJVPT010037161">
    <property type="protein sequence ID" value="CAG8716585.1"/>
    <property type="molecule type" value="Genomic_DNA"/>
</dbReference>
<name>A0ACA9PQA8_9GLOM</name>
<feature type="non-terminal residue" evidence="1">
    <location>
        <position position="1"/>
    </location>
</feature>
<accession>A0ACA9PQA8</accession>